<dbReference type="OrthoDB" id="10454392at2759"/>
<feature type="domain" description="EF-hand" evidence="4">
    <location>
        <begin position="334"/>
        <end position="369"/>
    </location>
</feature>
<name>A0A813P797_9BILA</name>
<dbReference type="Gene3D" id="1.10.238.10">
    <property type="entry name" value="EF-hand"/>
    <property type="match status" value="2"/>
</dbReference>
<reference evidence="5" key="1">
    <citation type="submission" date="2021-02" db="EMBL/GenBank/DDBJ databases">
        <authorList>
            <person name="Nowell W R."/>
        </authorList>
    </citation>
    <scope>NUCLEOTIDE SEQUENCE</scope>
    <source>
        <strain evidence="5">Ploen Becks lab</strain>
    </source>
</reference>
<feature type="domain" description="EF-hand" evidence="4">
    <location>
        <begin position="258"/>
        <end position="293"/>
    </location>
</feature>
<keyword evidence="6" id="KW-1185">Reference proteome</keyword>
<dbReference type="PROSITE" id="PS50222">
    <property type="entry name" value="EF_HAND_2"/>
    <property type="match status" value="4"/>
</dbReference>
<keyword evidence="1" id="KW-0677">Repeat</keyword>
<dbReference type="SMART" id="SM00054">
    <property type="entry name" value="EFh"/>
    <property type="match status" value="4"/>
</dbReference>
<dbReference type="InterPro" id="IPR002048">
    <property type="entry name" value="EF_hand_dom"/>
</dbReference>
<evidence type="ECO:0000256" key="3">
    <source>
        <dbReference type="SAM" id="MobiDB-lite"/>
    </source>
</evidence>
<dbReference type="PROSITE" id="PS00018">
    <property type="entry name" value="EF_HAND_1"/>
    <property type="match status" value="4"/>
</dbReference>
<dbReference type="FunFam" id="1.10.238.10:FF:000001">
    <property type="entry name" value="Calmodulin 1"/>
    <property type="match status" value="1"/>
</dbReference>
<feature type="domain" description="EF-hand" evidence="4">
    <location>
        <begin position="295"/>
        <end position="330"/>
    </location>
</feature>
<sequence length="468" mass="53788">MSSKVDHTSDDTDLENSNPTIKKSLKSSFLSNFKSSKNKLISKISSSPTSQAFLDEFRLKNAGRTSDNEIDDDSKSSFYYPVSTNTTITNENSCQNLLRKQKDVKNKPTVNAFLKNSSFSSSTSSSPPSPFTIDRYKNKKLANKTSLTEQKEIPVISSINSEENESDDFVDDNSFSYYTSRENQNSLNTTPRIRNRNMDLGKSRLAKNVCTGSKSISFNSEYDEEDFMDAFRIFDINGDGKITAKELKNVLKELGIKMGKQDIKKMIKELDKDGNGTIEYSEFVQMMTTPASKDDDEFELREAFKCIDLDGNGYISREELRGAVEKIMSTDGKISIQDVEEMMKEADTDGNGLIDYDEFVRILVEKRINELIDGINFNHLVETNDVNEKWALVKSKITDVLDETAQQKTMKIRNKNFFPWFEDQLLYARHCRDLNYKNVIKTGNYYYRSEFLNFKRIYQSMHDEKMIE</sequence>
<evidence type="ECO:0000313" key="6">
    <source>
        <dbReference type="Proteomes" id="UP000663879"/>
    </source>
</evidence>
<dbReference type="InterPro" id="IPR018247">
    <property type="entry name" value="EF_Hand_1_Ca_BS"/>
</dbReference>
<organism evidence="5 6">
    <name type="scientific">Brachionus calyciflorus</name>
    <dbReference type="NCBI Taxonomy" id="104777"/>
    <lineage>
        <taxon>Eukaryota</taxon>
        <taxon>Metazoa</taxon>
        <taxon>Spiralia</taxon>
        <taxon>Gnathifera</taxon>
        <taxon>Rotifera</taxon>
        <taxon>Eurotatoria</taxon>
        <taxon>Monogononta</taxon>
        <taxon>Pseudotrocha</taxon>
        <taxon>Ploima</taxon>
        <taxon>Brachionidae</taxon>
        <taxon>Brachionus</taxon>
    </lineage>
</organism>
<evidence type="ECO:0000259" key="4">
    <source>
        <dbReference type="PROSITE" id="PS50222"/>
    </source>
</evidence>
<keyword evidence="2" id="KW-0106">Calcium</keyword>
<protein>
    <recommendedName>
        <fullName evidence="4">EF-hand domain-containing protein</fullName>
    </recommendedName>
</protein>
<dbReference type="CDD" id="cd00051">
    <property type="entry name" value="EFh"/>
    <property type="match status" value="2"/>
</dbReference>
<dbReference type="Proteomes" id="UP000663879">
    <property type="component" value="Unassembled WGS sequence"/>
</dbReference>
<dbReference type="PANTHER" id="PTHR23050">
    <property type="entry name" value="CALCIUM BINDING PROTEIN"/>
    <property type="match status" value="1"/>
</dbReference>
<evidence type="ECO:0000256" key="1">
    <source>
        <dbReference type="ARBA" id="ARBA00022737"/>
    </source>
</evidence>
<proteinExistence type="predicted"/>
<feature type="region of interest" description="Disordered" evidence="3">
    <location>
        <begin position="1"/>
        <end position="21"/>
    </location>
</feature>
<dbReference type="InterPro" id="IPR011992">
    <property type="entry name" value="EF-hand-dom_pair"/>
</dbReference>
<dbReference type="GO" id="GO:0005509">
    <property type="term" value="F:calcium ion binding"/>
    <property type="evidence" value="ECO:0007669"/>
    <property type="project" value="InterPro"/>
</dbReference>
<comment type="caution">
    <text evidence="5">The sequence shown here is derived from an EMBL/GenBank/DDBJ whole genome shotgun (WGS) entry which is preliminary data.</text>
</comment>
<dbReference type="FunFam" id="1.10.238.10:FF:000003">
    <property type="entry name" value="Calmodulin A"/>
    <property type="match status" value="1"/>
</dbReference>
<dbReference type="AlphaFoldDB" id="A0A813P797"/>
<dbReference type="Pfam" id="PF13499">
    <property type="entry name" value="EF-hand_7"/>
    <property type="match status" value="2"/>
</dbReference>
<feature type="domain" description="EF-hand" evidence="4">
    <location>
        <begin position="222"/>
        <end position="257"/>
    </location>
</feature>
<dbReference type="SUPFAM" id="SSF47473">
    <property type="entry name" value="EF-hand"/>
    <property type="match status" value="1"/>
</dbReference>
<evidence type="ECO:0000256" key="2">
    <source>
        <dbReference type="ARBA" id="ARBA00022837"/>
    </source>
</evidence>
<accession>A0A813P797</accession>
<gene>
    <name evidence="5" type="ORF">OXX778_LOCUS3881</name>
</gene>
<dbReference type="EMBL" id="CAJNOC010000361">
    <property type="protein sequence ID" value="CAF0750374.1"/>
    <property type="molecule type" value="Genomic_DNA"/>
</dbReference>
<feature type="compositionally biased region" description="Basic and acidic residues" evidence="3">
    <location>
        <begin position="1"/>
        <end position="10"/>
    </location>
</feature>
<dbReference type="InterPro" id="IPR050145">
    <property type="entry name" value="Centrin_CML-like"/>
</dbReference>
<evidence type="ECO:0000313" key="5">
    <source>
        <dbReference type="EMBL" id="CAF0750374.1"/>
    </source>
</evidence>